<sequence length="79" mass="8843">MSAEVVPLRAGSKAQASAPVWLSPADVCEQIPGMTEEILAERRKKNLKPRFFKPSLKTVIYEQSDITEWIRSTASEPRA</sequence>
<dbReference type="EMBL" id="CP035037">
    <property type="protein sequence ID" value="QAB18700.1"/>
    <property type="molecule type" value="Genomic_DNA"/>
</dbReference>
<accession>A0ABX5QI43</accession>
<gene>
    <name evidence="1" type="ORF">Leucomu_12980</name>
</gene>
<evidence type="ECO:0000313" key="2">
    <source>
        <dbReference type="Proteomes" id="UP000285768"/>
    </source>
</evidence>
<keyword evidence="2" id="KW-1185">Reference proteome</keyword>
<dbReference type="RefSeq" id="WP_128387474.1">
    <property type="nucleotide sequence ID" value="NZ_CP035037.1"/>
</dbReference>
<organism evidence="1 2">
    <name type="scientific">Leucobacter muris</name>
    <dbReference type="NCBI Taxonomy" id="1935379"/>
    <lineage>
        <taxon>Bacteria</taxon>
        <taxon>Bacillati</taxon>
        <taxon>Actinomycetota</taxon>
        <taxon>Actinomycetes</taxon>
        <taxon>Micrococcales</taxon>
        <taxon>Microbacteriaceae</taxon>
        <taxon>Leucobacter</taxon>
    </lineage>
</organism>
<name>A0ABX5QI43_9MICO</name>
<proteinExistence type="predicted"/>
<protein>
    <recommendedName>
        <fullName evidence="3">DNA-binding protein</fullName>
    </recommendedName>
</protein>
<reference evidence="1 2" key="1">
    <citation type="submission" date="2019-01" db="EMBL/GenBank/DDBJ databases">
        <title>Leucobacter muris sp. nov. isolated from the nose of a laboratory mouse.</title>
        <authorList>
            <person name="Benga L."/>
            <person name="Sproeer C."/>
            <person name="Schumann P."/>
            <person name="Verbarg S."/>
            <person name="Bunk B."/>
            <person name="Engelhardt E."/>
            <person name="Benten P.M."/>
            <person name="Sager M."/>
        </authorList>
    </citation>
    <scope>NUCLEOTIDE SEQUENCE [LARGE SCALE GENOMIC DNA]</scope>
    <source>
        <strain evidence="1 2">DSM 101948</strain>
    </source>
</reference>
<dbReference type="Proteomes" id="UP000285768">
    <property type="component" value="Chromosome"/>
</dbReference>
<evidence type="ECO:0000313" key="1">
    <source>
        <dbReference type="EMBL" id="QAB18700.1"/>
    </source>
</evidence>
<evidence type="ECO:0008006" key="3">
    <source>
        <dbReference type="Google" id="ProtNLM"/>
    </source>
</evidence>